<dbReference type="AlphaFoldDB" id="A0AAT9HTW5"/>
<organism evidence="1">
    <name type="scientific">Streptomyces haneummycinicus</name>
    <dbReference type="NCBI Taxonomy" id="3074435"/>
    <lineage>
        <taxon>Bacteria</taxon>
        <taxon>Bacillati</taxon>
        <taxon>Actinomycetota</taxon>
        <taxon>Actinomycetes</taxon>
        <taxon>Kitasatosporales</taxon>
        <taxon>Streptomycetaceae</taxon>
        <taxon>Streptomyces</taxon>
    </lineage>
</organism>
<accession>A0AAT9HTW5</accession>
<evidence type="ECO:0008006" key="2">
    <source>
        <dbReference type="Google" id="ProtNLM"/>
    </source>
</evidence>
<name>A0AAT9HTW5_9ACTN</name>
<proteinExistence type="predicted"/>
<reference evidence="1" key="1">
    <citation type="submission" date="2024-06" db="EMBL/GenBank/DDBJ databases">
        <authorList>
            <consortium name="consrtm"/>
            <person name="Uemura M."/>
            <person name="Terahara T."/>
        </authorList>
    </citation>
    <scope>NUCLEOTIDE SEQUENCE</scope>
    <source>
        <strain evidence="1">KM77-8</strain>
    </source>
</reference>
<protein>
    <recommendedName>
        <fullName evidence="2">Na+/H+ antiporter</fullName>
    </recommendedName>
</protein>
<reference evidence="1" key="2">
    <citation type="submission" date="2024-07" db="EMBL/GenBank/DDBJ databases">
        <title>Streptomyces haneummycinica sp. nov., a new antibiotic-producing actinobacterium isolated from marine sediment.</title>
        <authorList>
            <person name="Uemura M."/>
            <person name="Hamada M."/>
            <person name="Hirano S."/>
            <person name="Kobayashi K."/>
            <person name="Ohshiro T."/>
            <person name="Kobayashi T."/>
            <person name="Terahara T."/>
        </authorList>
    </citation>
    <scope>NUCLEOTIDE SEQUENCE</scope>
    <source>
        <strain evidence="1">KM77-8</strain>
    </source>
</reference>
<sequence>MATLLVQGLTLPWLVGKLGVRADSGREKEFEHDLAVRAARAAKRRLREIEEVEDLPEELSEQMLRSAFDIGVRISPDLAEDERREAHRQRARRLKRVRGIQREMLSAARHEVLAARSEAGADPEVVDRVLRHLDVRSLR</sequence>
<evidence type="ECO:0000313" key="1">
    <source>
        <dbReference type="EMBL" id="BFO20716.1"/>
    </source>
</evidence>
<dbReference type="EMBL" id="AP035768">
    <property type="protein sequence ID" value="BFO20716.1"/>
    <property type="molecule type" value="Genomic_DNA"/>
</dbReference>
<gene>
    <name evidence="1" type="ORF">SHKM778_71040</name>
</gene>